<dbReference type="STRING" id="1797542.A3J59_00900"/>
<dbReference type="PANTHER" id="PTHR30258:SF1">
    <property type="entry name" value="PROTEIN TRANSPORT PROTEIN HOFB HOMOLOG"/>
    <property type="match status" value="1"/>
</dbReference>
<evidence type="ECO:0000259" key="5">
    <source>
        <dbReference type="Pfam" id="PF05157"/>
    </source>
</evidence>
<keyword evidence="3" id="KW-0067">ATP-binding</keyword>
<dbReference type="InterPro" id="IPR001482">
    <property type="entry name" value="T2SS/T4SS_dom"/>
</dbReference>
<gene>
    <name evidence="6" type="ORF">A3J59_00900</name>
</gene>
<evidence type="ECO:0000256" key="1">
    <source>
        <dbReference type="ARBA" id="ARBA00006611"/>
    </source>
</evidence>
<dbReference type="Gene3D" id="3.40.50.300">
    <property type="entry name" value="P-loop containing nucleotide triphosphate hydrolases"/>
    <property type="match status" value="1"/>
</dbReference>
<sequence length="579" mass="64577">MPPHRNQLLNTLISQNVLTAQTAADLEKRALAAHTTPEELLVAEGVIDDEQLAQLRAKAASLPYVSLRDQTIPQKLLKMIPREAAENYQVIAFRKEGNVLDVGLVNPQNFKAIEAIQFLAQKSNLKVRYFVISRSSFQAATRRYQQFGEEVQAALENIREGPLLDMREGAIDRGKMEEVVRSAPVSKVVLVIIRHAIDGGASDIHIEPSIKETRVRYRIDGILRTSLVLPKYIHSAIIARIKVLANLRLDESRIPQDGRFRLTIEEKDFDFRVSTLPLFEGEKVVLRILHSSDKVPTLENLGFNPTHIALVDRNIKKPHGLLLVTGPTGSGKTTTLYVVLNMLNVEDVNIVTLEDPIEYYVSGINQSQIRPEVGYTFASGLRSMLRQDPNIIMLGEIRDKETTDLVIHASLTGHKVLTTLHTNSALGSIPRLLDMGAEPFLLASVINMTIAQRLARKICPDCKQEDDHVNDALLKRVRDQMVGIPAKYLEGLGVSGKPVFWRGAGCARCGNLGYRDRLAAAEIINITPEISDIISQGKDLDRIKEELKKQDFITLTQDCLIKALQGQTTLDEVIRVSQL</sequence>
<dbReference type="Gene3D" id="3.30.300.160">
    <property type="entry name" value="Type II secretion system, protein E, N-terminal domain"/>
    <property type="match status" value="1"/>
</dbReference>
<evidence type="ECO:0000256" key="2">
    <source>
        <dbReference type="ARBA" id="ARBA00022741"/>
    </source>
</evidence>
<dbReference type="Pfam" id="PF05157">
    <property type="entry name" value="MshEN"/>
    <property type="match status" value="1"/>
</dbReference>
<comment type="similarity">
    <text evidence="1">Belongs to the GSP E family.</text>
</comment>
<dbReference type="GO" id="GO:0005524">
    <property type="term" value="F:ATP binding"/>
    <property type="evidence" value="ECO:0007669"/>
    <property type="project" value="UniProtKB-KW"/>
</dbReference>
<feature type="domain" description="Bacterial type II secretion system protein E" evidence="4">
    <location>
        <begin position="182"/>
        <end position="575"/>
    </location>
</feature>
<dbReference type="Gene3D" id="3.30.450.90">
    <property type="match status" value="1"/>
</dbReference>
<name>A0A1G1YC87_9BACT</name>
<dbReference type="Pfam" id="PF00437">
    <property type="entry name" value="T2SSE"/>
    <property type="match status" value="1"/>
</dbReference>
<proteinExistence type="inferred from homology"/>
<dbReference type="SUPFAM" id="SSF160246">
    <property type="entry name" value="EspE N-terminal domain-like"/>
    <property type="match status" value="1"/>
</dbReference>
<dbReference type="GO" id="GO:0005886">
    <property type="term" value="C:plasma membrane"/>
    <property type="evidence" value="ECO:0007669"/>
    <property type="project" value="TreeGrafter"/>
</dbReference>
<dbReference type="PANTHER" id="PTHR30258">
    <property type="entry name" value="TYPE II SECRETION SYSTEM PROTEIN GSPE-RELATED"/>
    <property type="match status" value="1"/>
</dbReference>
<dbReference type="CDD" id="cd01129">
    <property type="entry name" value="PulE-GspE-like"/>
    <property type="match status" value="1"/>
</dbReference>
<evidence type="ECO:0000259" key="4">
    <source>
        <dbReference type="Pfam" id="PF00437"/>
    </source>
</evidence>
<dbReference type="InterPro" id="IPR027417">
    <property type="entry name" value="P-loop_NTPase"/>
</dbReference>
<dbReference type="InterPro" id="IPR037257">
    <property type="entry name" value="T2SS_E_N_sf"/>
</dbReference>
<organism evidence="6 7">
    <name type="scientific">Candidatus Buchananbacteria bacterium RIFCSPHIGHO2_02_FULL_56_16</name>
    <dbReference type="NCBI Taxonomy" id="1797542"/>
    <lineage>
        <taxon>Bacteria</taxon>
        <taxon>Candidatus Buchananiibacteriota</taxon>
    </lineage>
</organism>
<evidence type="ECO:0000313" key="7">
    <source>
        <dbReference type="Proteomes" id="UP000177310"/>
    </source>
</evidence>
<evidence type="ECO:0000313" key="6">
    <source>
        <dbReference type="EMBL" id="OGY49962.1"/>
    </source>
</evidence>
<comment type="caution">
    <text evidence="6">The sequence shown here is derived from an EMBL/GenBank/DDBJ whole genome shotgun (WGS) entry which is preliminary data.</text>
</comment>
<dbReference type="AlphaFoldDB" id="A0A1G1YC87"/>
<dbReference type="SUPFAM" id="SSF52540">
    <property type="entry name" value="P-loop containing nucleoside triphosphate hydrolases"/>
    <property type="match status" value="1"/>
</dbReference>
<dbReference type="EMBL" id="MHIL01000038">
    <property type="protein sequence ID" value="OGY49962.1"/>
    <property type="molecule type" value="Genomic_DNA"/>
</dbReference>
<dbReference type="Proteomes" id="UP000177310">
    <property type="component" value="Unassembled WGS sequence"/>
</dbReference>
<dbReference type="GO" id="GO:0016887">
    <property type="term" value="F:ATP hydrolysis activity"/>
    <property type="evidence" value="ECO:0007669"/>
    <property type="project" value="TreeGrafter"/>
</dbReference>
<keyword evidence="2" id="KW-0547">Nucleotide-binding</keyword>
<feature type="domain" description="Type II secretion system protein GspE N-terminal" evidence="5">
    <location>
        <begin position="61"/>
        <end position="149"/>
    </location>
</feature>
<reference evidence="6 7" key="1">
    <citation type="journal article" date="2016" name="Nat. Commun.">
        <title>Thousands of microbial genomes shed light on interconnected biogeochemical processes in an aquifer system.</title>
        <authorList>
            <person name="Anantharaman K."/>
            <person name="Brown C.T."/>
            <person name="Hug L.A."/>
            <person name="Sharon I."/>
            <person name="Castelle C.J."/>
            <person name="Probst A.J."/>
            <person name="Thomas B.C."/>
            <person name="Singh A."/>
            <person name="Wilkins M.J."/>
            <person name="Karaoz U."/>
            <person name="Brodie E.L."/>
            <person name="Williams K.H."/>
            <person name="Hubbard S.S."/>
            <person name="Banfield J.F."/>
        </authorList>
    </citation>
    <scope>NUCLEOTIDE SEQUENCE [LARGE SCALE GENOMIC DNA]</scope>
</reference>
<evidence type="ECO:0008006" key="8">
    <source>
        <dbReference type="Google" id="ProtNLM"/>
    </source>
</evidence>
<accession>A0A1G1YC87</accession>
<dbReference type="InterPro" id="IPR007831">
    <property type="entry name" value="T2SS_GspE_N"/>
</dbReference>
<protein>
    <recommendedName>
        <fullName evidence="8">AAA+ ATPase domain-containing protein</fullName>
    </recommendedName>
</protein>
<evidence type="ECO:0000256" key="3">
    <source>
        <dbReference type="ARBA" id="ARBA00022840"/>
    </source>
</evidence>